<dbReference type="EMBL" id="DXCX01000124">
    <property type="protein sequence ID" value="HIY74577.1"/>
    <property type="molecule type" value="Genomic_DNA"/>
</dbReference>
<reference evidence="1" key="1">
    <citation type="journal article" date="2021" name="PeerJ">
        <title>Extensive microbial diversity within the chicken gut microbiome revealed by metagenomics and culture.</title>
        <authorList>
            <person name="Gilroy R."/>
            <person name="Ravi A."/>
            <person name="Getino M."/>
            <person name="Pursley I."/>
            <person name="Horton D.L."/>
            <person name="Alikhan N.F."/>
            <person name="Baker D."/>
            <person name="Gharbi K."/>
            <person name="Hall N."/>
            <person name="Watson M."/>
            <person name="Adriaenssens E.M."/>
            <person name="Foster-Nyarko E."/>
            <person name="Jarju S."/>
            <person name="Secka A."/>
            <person name="Antonio M."/>
            <person name="Oren A."/>
            <person name="Chaudhuri R.R."/>
            <person name="La Ragione R."/>
            <person name="Hildebrand F."/>
            <person name="Pallen M.J."/>
        </authorList>
    </citation>
    <scope>NUCLEOTIDE SEQUENCE</scope>
    <source>
        <strain evidence="1">CHK33-7979</strain>
    </source>
</reference>
<evidence type="ECO:0000313" key="2">
    <source>
        <dbReference type="Proteomes" id="UP000886824"/>
    </source>
</evidence>
<name>A0A9D2CF05_9FIRM</name>
<evidence type="ECO:0000313" key="1">
    <source>
        <dbReference type="EMBL" id="HIY74577.1"/>
    </source>
</evidence>
<protein>
    <recommendedName>
        <fullName evidence="3">Phage gp6-like head-tail connector protein</fullName>
    </recommendedName>
</protein>
<proteinExistence type="predicted"/>
<evidence type="ECO:0008006" key="3">
    <source>
        <dbReference type="Google" id="ProtNLM"/>
    </source>
</evidence>
<dbReference type="Proteomes" id="UP000886824">
    <property type="component" value="Unassembled WGS sequence"/>
</dbReference>
<organism evidence="1 2">
    <name type="scientific">Candidatus Intestinimonas merdavium</name>
    <dbReference type="NCBI Taxonomy" id="2838622"/>
    <lineage>
        <taxon>Bacteria</taxon>
        <taxon>Bacillati</taxon>
        <taxon>Bacillota</taxon>
        <taxon>Clostridia</taxon>
        <taxon>Eubacteriales</taxon>
        <taxon>Intestinimonas</taxon>
    </lineage>
</organism>
<dbReference type="AlphaFoldDB" id="A0A9D2CF05"/>
<sequence length="109" mass="12110">MAADRAALPDGLLSDVKNWLDITWDDEATDAKMSGLIASGMAYLDGKLGEEGDYTVDGLPRTLLLEYCRYGRDSALDVFENNYRPLLLAMQHERRVRAFELENAAPAQG</sequence>
<comment type="caution">
    <text evidence="1">The sequence shown here is derived from an EMBL/GenBank/DDBJ whole genome shotgun (WGS) entry which is preliminary data.</text>
</comment>
<accession>A0A9D2CF05</accession>
<reference evidence="1" key="2">
    <citation type="submission" date="2021-04" db="EMBL/GenBank/DDBJ databases">
        <authorList>
            <person name="Gilroy R."/>
        </authorList>
    </citation>
    <scope>NUCLEOTIDE SEQUENCE</scope>
    <source>
        <strain evidence="1">CHK33-7979</strain>
    </source>
</reference>
<gene>
    <name evidence="1" type="ORF">H9826_11525</name>
</gene>